<dbReference type="GeneID" id="17263667"/>
<dbReference type="STRING" id="2903.R1E9H2"/>
<comment type="subcellular location">
    <subcellularLocation>
        <location evidence="1">Nucleus</location>
    </subcellularLocation>
</comment>
<organism evidence="12 13">
    <name type="scientific">Emiliania huxleyi (strain CCMP1516)</name>
    <dbReference type="NCBI Taxonomy" id="280463"/>
    <lineage>
        <taxon>Eukaryota</taxon>
        <taxon>Haptista</taxon>
        <taxon>Haptophyta</taxon>
        <taxon>Prymnesiophyceae</taxon>
        <taxon>Isochrysidales</taxon>
        <taxon>Noelaerhabdaceae</taxon>
        <taxon>Emiliania</taxon>
    </lineage>
</organism>
<keyword evidence="7" id="KW-0805">Transcription regulation</keyword>
<keyword evidence="6" id="KW-0156">Chromatin regulator</keyword>
<dbReference type="GO" id="GO:0000118">
    <property type="term" value="C:histone deacetylase complex"/>
    <property type="evidence" value="ECO:0007669"/>
    <property type="project" value="TreeGrafter"/>
</dbReference>
<dbReference type="EC" id="3.5.1.98" evidence="3"/>
<reference evidence="13" key="1">
    <citation type="journal article" date="2013" name="Nature">
        <title>Pan genome of the phytoplankton Emiliania underpins its global distribution.</title>
        <authorList>
            <person name="Read B.A."/>
            <person name="Kegel J."/>
            <person name="Klute M.J."/>
            <person name="Kuo A."/>
            <person name="Lefebvre S.C."/>
            <person name="Maumus F."/>
            <person name="Mayer C."/>
            <person name="Miller J."/>
            <person name="Monier A."/>
            <person name="Salamov A."/>
            <person name="Young J."/>
            <person name="Aguilar M."/>
            <person name="Claverie J.M."/>
            <person name="Frickenhaus S."/>
            <person name="Gonzalez K."/>
            <person name="Herman E.K."/>
            <person name="Lin Y.C."/>
            <person name="Napier J."/>
            <person name="Ogata H."/>
            <person name="Sarno A.F."/>
            <person name="Shmutz J."/>
            <person name="Schroeder D."/>
            <person name="de Vargas C."/>
            <person name="Verret F."/>
            <person name="von Dassow P."/>
            <person name="Valentin K."/>
            <person name="Van de Peer Y."/>
            <person name="Wheeler G."/>
            <person name="Dacks J.B."/>
            <person name="Delwiche C.F."/>
            <person name="Dyhrman S.T."/>
            <person name="Glockner G."/>
            <person name="John U."/>
            <person name="Richards T."/>
            <person name="Worden A.Z."/>
            <person name="Zhang X."/>
            <person name="Grigoriev I.V."/>
            <person name="Allen A.E."/>
            <person name="Bidle K."/>
            <person name="Borodovsky M."/>
            <person name="Bowler C."/>
            <person name="Brownlee C."/>
            <person name="Cock J.M."/>
            <person name="Elias M."/>
            <person name="Gladyshev V.N."/>
            <person name="Groth M."/>
            <person name="Guda C."/>
            <person name="Hadaegh A."/>
            <person name="Iglesias-Rodriguez M.D."/>
            <person name="Jenkins J."/>
            <person name="Jones B.M."/>
            <person name="Lawson T."/>
            <person name="Leese F."/>
            <person name="Lindquist E."/>
            <person name="Lobanov A."/>
            <person name="Lomsadze A."/>
            <person name="Malik S.B."/>
            <person name="Marsh M.E."/>
            <person name="Mackinder L."/>
            <person name="Mock T."/>
            <person name="Mueller-Roeber B."/>
            <person name="Pagarete A."/>
            <person name="Parker M."/>
            <person name="Probert I."/>
            <person name="Quesneville H."/>
            <person name="Raines C."/>
            <person name="Rensing S.A."/>
            <person name="Riano-Pachon D.M."/>
            <person name="Richier S."/>
            <person name="Rokitta S."/>
            <person name="Shiraiwa Y."/>
            <person name="Soanes D.M."/>
            <person name="van der Giezen M."/>
            <person name="Wahlund T.M."/>
            <person name="Williams B."/>
            <person name="Wilson W."/>
            <person name="Wolfe G."/>
            <person name="Wurch L.L."/>
        </authorList>
    </citation>
    <scope>NUCLEOTIDE SEQUENCE</scope>
</reference>
<dbReference type="KEGG" id="ehx:EMIHUDRAFT_118559"/>
<protein>
    <recommendedName>
        <fullName evidence="3">histone deacetylase</fullName>
        <ecNumber evidence="3">3.5.1.98</ecNumber>
    </recommendedName>
</protein>
<dbReference type="Gene3D" id="3.40.800.20">
    <property type="entry name" value="Histone deacetylase domain"/>
    <property type="match status" value="2"/>
</dbReference>
<evidence type="ECO:0000256" key="6">
    <source>
        <dbReference type="ARBA" id="ARBA00022853"/>
    </source>
</evidence>
<dbReference type="HOGENOM" id="CLU_495624_0_0_1"/>
<evidence type="ECO:0000256" key="9">
    <source>
        <dbReference type="ARBA" id="ARBA00023242"/>
    </source>
</evidence>
<keyword evidence="8" id="KW-0804">Transcription</keyword>
<comment type="similarity">
    <text evidence="2">Belongs to the histone deacetylase family. HD type 2 subfamily.</text>
</comment>
<dbReference type="AlphaFoldDB" id="A0A0D3J1Y4"/>
<feature type="compositionally biased region" description="Basic and acidic residues" evidence="10">
    <location>
        <begin position="441"/>
        <end position="460"/>
    </location>
</feature>
<dbReference type="SUPFAM" id="SSF52768">
    <property type="entry name" value="Arginase/deacetylase"/>
    <property type="match status" value="2"/>
</dbReference>
<dbReference type="EnsemblProtists" id="EOD17519">
    <property type="protein sequence ID" value="EOD17519"/>
    <property type="gene ID" value="EMIHUDRAFT_118559"/>
</dbReference>
<proteinExistence type="inferred from homology"/>
<feature type="region of interest" description="Disordered" evidence="10">
    <location>
        <begin position="481"/>
        <end position="550"/>
    </location>
</feature>
<dbReference type="PaxDb" id="2903-EOD17519"/>
<feature type="compositionally biased region" description="Basic and acidic residues" evidence="10">
    <location>
        <begin position="491"/>
        <end position="515"/>
    </location>
</feature>
<evidence type="ECO:0000313" key="12">
    <source>
        <dbReference type="EnsemblProtists" id="EOD17519"/>
    </source>
</evidence>
<dbReference type="Proteomes" id="UP000013827">
    <property type="component" value="Unassembled WGS sequence"/>
</dbReference>
<evidence type="ECO:0000256" key="10">
    <source>
        <dbReference type="SAM" id="MobiDB-lite"/>
    </source>
</evidence>
<name>A0A0D3J1Y4_EMIH1</name>
<dbReference type="Pfam" id="PF00850">
    <property type="entry name" value="Hist_deacetyl"/>
    <property type="match status" value="2"/>
</dbReference>
<reference evidence="12" key="2">
    <citation type="submission" date="2024-10" db="UniProtKB">
        <authorList>
            <consortium name="EnsemblProtists"/>
        </authorList>
    </citation>
    <scope>IDENTIFICATION</scope>
</reference>
<evidence type="ECO:0000256" key="4">
    <source>
        <dbReference type="ARBA" id="ARBA00022491"/>
    </source>
</evidence>
<evidence type="ECO:0000256" key="2">
    <source>
        <dbReference type="ARBA" id="ARBA00007738"/>
    </source>
</evidence>
<dbReference type="InterPro" id="IPR037138">
    <property type="entry name" value="His_deacetylse_dom_sf"/>
</dbReference>
<keyword evidence="13" id="KW-1185">Reference proteome</keyword>
<keyword evidence="5" id="KW-0378">Hydrolase</keyword>
<evidence type="ECO:0000256" key="3">
    <source>
        <dbReference type="ARBA" id="ARBA00012111"/>
    </source>
</evidence>
<dbReference type="InterPro" id="IPR023696">
    <property type="entry name" value="Ureohydrolase_dom_sf"/>
</dbReference>
<feature type="domain" description="Histone deacetylase" evidence="11">
    <location>
        <begin position="24"/>
        <end position="202"/>
    </location>
</feature>
<evidence type="ECO:0000259" key="11">
    <source>
        <dbReference type="Pfam" id="PF00850"/>
    </source>
</evidence>
<evidence type="ECO:0000256" key="1">
    <source>
        <dbReference type="ARBA" id="ARBA00004123"/>
    </source>
</evidence>
<feature type="region of interest" description="Disordered" evidence="10">
    <location>
        <begin position="414"/>
        <end position="460"/>
    </location>
</feature>
<evidence type="ECO:0000313" key="13">
    <source>
        <dbReference type="Proteomes" id="UP000013827"/>
    </source>
</evidence>
<evidence type="ECO:0000256" key="8">
    <source>
        <dbReference type="ARBA" id="ARBA00023163"/>
    </source>
</evidence>
<accession>A0A0D3J1Y4</accession>
<dbReference type="GO" id="GO:0141221">
    <property type="term" value="F:histone deacetylase activity, hydrolytic mechanism"/>
    <property type="evidence" value="ECO:0007669"/>
    <property type="project" value="UniProtKB-EC"/>
</dbReference>
<dbReference type="PRINTS" id="PR01270">
    <property type="entry name" value="HDASUPER"/>
</dbReference>
<dbReference type="PANTHER" id="PTHR10625:SF5">
    <property type="entry name" value="HISTONE DEACETYLASE"/>
    <property type="match status" value="1"/>
</dbReference>
<sequence>MPRGAKPKLYYNPEMSTHTHPWAHVEKRTRASDVYEHLDRAGLLGSVQVLPGHSASDEELRTVHTQRHIDEVGRMTAAARADPTNRELCEPDGPGGVYYSGHADAAARLACGCVIDAAVGVLQDSKNATATRASPGDKARRRAPPAFAIVRPPGHHAGADPTDGHHAEGFCFYNSVAVAAGVVLASGDAKKVAILDWDVRHGKVAILDWDVHHGKVAILDWDVHHGERWYPETGAASGGERWYPETGAASGGERRAVASGGERWYPETGAACETGGGGGQGRNLNVPWTSDGLADSDYLAAFRLVLCPVLAQFSPDLLLLSAGFDAADGDAQGKMKVTAAGYNSRVTCECCEAVLRVLLGSSPPATSPTLLAPSVEPTLRSVLAHNAPHWSGLRYSEKAVQDFFAEAARVGSAPRVSKRQRTAPAFADEERANPRAAEQQKLAEKRAAREAARGAAEEERAESAAALARAEREVKAARRRCREAEEGLQVYRDDVGQWADVKYDDGDEERRRPALEDSSSDEEEEEEEEEGGQEEEEEGEEPMQESSAEM</sequence>
<feature type="compositionally biased region" description="Acidic residues" evidence="10">
    <location>
        <begin position="518"/>
        <end position="543"/>
    </location>
</feature>
<dbReference type="RefSeq" id="XP_005769948.1">
    <property type="nucleotide sequence ID" value="XM_005769891.1"/>
</dbReference>
<keyword evidence="4" id="KW-0678">Repressor</keyword>
<feature type="domain" description="Histone deacetylase" evidence="11">
    <location>
        <begin position="262"/>
        <end position="346"/>
    </location>
</feature>
<dbReference type="InterPro" id="IPR000286">
    <property type="entry name" value="HDACs"/>
</dbReference>
<dbReference type="eggNOG" id="KOG1343">
    <property type="taxonomic scope" value="Eukaryota"/>
</dbReference>
<evidence type="ECO:0000256" key="5">
    <source>
        <dbReference type="ARBA" id="ARBA00022801"/>
    </source>
</evidence>
<keyword evidence="9" id="KW-0539">Nucleus</keyword>
<evidence type="ECO:0000256" key="7">
    <source>
        <dbReference type="ARBA" id="ARBA00023015"/>
    </source>
</evidence>
<dbReference type="PANTHER" id="PTHR10625">
    <property type="entry name" value="HISTONE DEACETYLASE HDAC1-RELATED"/>
    <property type="match status" value="1"/>
</dbReference>
<dbReference type="InterPro" id="IPR023801">
    <property type="entry name" value="His_deacetylse_dom"/>
</dbReference>
<dbReference type="GO" id="GO:0040029">
    <property type="term" value="P:epigenetic regulation of gene expression"/>
    <property type="evidence" value="ECO:0007669"/>
    <property type="project" value="TreeGrafter"/>
</dbReference>